<dbReference type="AlphaFoldDB" id="V5KV73"/>
<protein>
    <recommendedName>
        <fullName evidence="3 8">Cytochrome c oxidase subunit 3</fullName>
    </recommendedName>
</protein>
<dbReference type="EMBL" id="KF651061">
    <property type="protein sequence ID" value="AHA41680.1"/>
    <property type="molecule type" value="Genomic_DNA"/>
</dbReference>
<dbReference type="PANTHER" id="PTHR11403">
    <property type="entry name" value="CYTOCHROME C OXIDASE SUBUNIT III"/>
    <property type="match status" value="1"/>
</dbReference>
<comment type="similarity">
    <text evidence="2 8">Belongs to the cytochrome c oxidase subunit 3 family.</text>
</comment>
<feature type="transmembrane region" description="Helical" evidence="9">
    <location>
        <begin position="215"/>
        <end position="239"/>
    </location>
</feature>
<dbReference type="SUPFAM" id="SSF81452">
    <property type="entry name" value="Cytochrome c oxidase subunit III-like"/>
    <property type="match status" value="1"/>
</dbReference>
<dbReference type="GO" id="GO:0016020">
    <property type="term" value="C:membrane"/>
    <property type="evidence" value="ECO:0007669"/>
    <property type="project" value="UniProtKB-SubCell"/>
</dbReference>
<feature type="domain" description="Heme-copper oxidase subunit III family profile" evidence="10">
    <location>
        <begin position="20"/>
        <end position="280"/>
    </location>
</feature>
<dbReference type="GO" id="GO:0004129">
    <property type="term" value="F:cytochrome-c oxidase activity"/>
    <property type="evidence" value="ECO:0007669"/>
    <property type="project" value="InterPro"/>
</dbReference>
<evidence type="ECO:0000256" key="7">
    <source>
        <dbReference type="ARBA" id="ARBA00023136"/>
    </source>
</evidence>
<evidence type="ECO:0000256" key="5">
    <source>
        <dbReference type="ARBA" id="ARBA00022967"/>
    </source>
</evidence>
<keyword evidence="6 9" id="KW-1133">Transmembrane helix</keyword>
<comment type="function">
    <text evidence="8">Component of the cytochrome c oxidase, the last enzyme in the mitochondrial electron transport chain which drives oxidative phosphorylation. The respiratory chain contains 3 multisubunit complexes succinate dehydrogenase (complex II, CII), ubiquinol-cytochrome c oxidoreductase (cytochrome b-c1 complex, complex III, CIII) and cytochrome c oxidase (complex IV, CIV), that cooperate to transfer electrons derived from NADH and succinate to molecular oxygen, creating an electrochemical gradient over the inner membrane that drives transmembrane transport and the ATP synthase. Cytochrome c oxidase is the component of the respiratory chain that catalyzes the reduction of oxygen to water. Electrons originating from reduced cytochrome c in the intermembrane space (IMS) are transferred via the dinuclear copper A center (CU(A)) of subunit 2 and heme A of subunit 1 to the active site in subunit 1, a binuclear center (BNC) formed by heme A3 and copper B (CU(B)). The BNC reduces molecular oxygen to 2 water molecules using 4 electrons from cytochrome c in the IMS and 4 protons from the mitochondrial matrix.</text>
</comment>
<evidence type="ECO:0000256" key="6">
    <source>
        <dbReference type="ARBA" id="ARBA00022989"/>
    </source>
</evidence>
<feature type="transmembrane region" description="Helical" evidence="9">
    <location>
        <begin position="145"/>
        <end position="170"/>
    </location>
</feature>
<evidence type="ECO:0000256" key="9">
    <source>
        <dbReference type="SAM" id="Phobius"/>
    </source>
</evidence>
<dbReference type="InterPro" id="IPR000298">
    <property type="entry name" value="Cyt_c_oxidase-like_su3"/>
</dbReference>
<feature type="transmembrane region" description="Helical" evidence="9">
    <location>
        <begin position="259"/>
        <end position="278"/>
    </location>
</feature>
<dbReference type="GO" id="GO:0005739">
    <property type="term" value="C:mitochondrion"/>
    <property type="evidence" value="ECO:0007669"/>
    <property type="project" value="TreeGrafter"/>
</dbReference>
<dbReference type="InterPro" id="IPR013833">
    <property type="entry name" value="Cyt_c_oxidase_su3_a-hlx"/>
</dbReference>
<geneLocation type="mitochondrion" evidence="11"/>
<feature type="transmembrane region" description="Helical" evidence="9">
    <location>
        <begin position="32"/>
        <end position="51"/>
    </location>
</feature>
<keyword evidence="8 11" id="KW-0496">Mitochondrion</keyword>
<dbReference type="PANTHER" id="PTHR11403:SF7">
    <property type="entry name" value="CYTOCHROME C OXIDASE SUBUNIT 3"/>
    <property type="match status" value="1"/>
</dbReference>
<dbReference type="InterPro" id="IPR033945">
    <property type="entry name" value="Cyt_c_oxase_su3_dom"/>
</dbReference>
<sequence>MFGINVSSHDSIFLSSYRKKQHPFHLVDPSPWPIILAFFAFSLSVWLVNYINRYSYSFVYSFYVFLFFGATMFFWFRDIIRESTFEQRHSQKVESNLLFGLSLFVLSEFLIFSGFFWGYFHNALSPGPKTFCSWPQPGIQMPEGFWGLGPIITVVLLSSALTFSNALYSLKKSNRRMVYLGFYFTIILGLLFFFLQGYEFLFGHFTISDGVYGSLFYMTTGLHGFHVFVGLVMIFVGLYRWISEHYQVDNYISLYCIEIYWHFVDFIWVFVFLIYYVWGNWPYGGAYLGLKF</sequence>
<dbReference type="GO" id="GO:0006123">
    <property type="term" value="P:mitochondrial electron transport, cytochrome c to oxygen"/>
    <property type="evidence" value="ECO:0007669"/>
    <property type="project" value="TreeGrafter"/>
</dbReference>
<evidence type="ECO:0000256" key="4">
    <source>
        <dbReference type="ARBA" id="ARBA00022692"/>
    </source>
</evidence>
<dbReference type="CDD" id="cd01665">
    <property type="entry name" value="Cyt_c_Oxidase_III"/>
    <property type="match status" value="1"/>
</dbReference>
<organism evidence="11">
    <name type="scientific">Acavomonas peruviana</name>
    <dbReference type="NCBI Taxonomy" id="1542312"/>
    <lineage>
        <taxon>Eukaryota</taxon>
        <taxon>Sar</taxon>
        <taxon>Alveolata</taxon>
        <taxon>Colponemida</taxon>
        <taxon>Acavomonidia</taxon>
        <taxon>Acavomonas</taxon>
    </lineage>
</organism>
<dbReference type="Gene3D" id="1.20.120.80">
    <property type="entry name" value="Cytochrome c oxidase, subunit III, four-helix bundle"/>
    <property type="match status" value="1"/>
</dbReference>
<reference evidence="11" key="1">
    <citation type="journal article" date="2013" name="Curr. Biol.">
        <title>Colponemids represent multiple ancient alveolate lineages.</title>
        <authorList>
            <person name="Janouskovec J."/>
            <person name="Tikhonenkov D.V."/>
            <person name="Mikhailov K.V."/>
            <person name="Simdyanov T.G."/>
            <person name="Aleoshin V.V."/>
            <person name="Mylnikov A.P."/>
            <person name="Keeling P.J."/>
        </authorList>
    </citation>
    <scope>NUCLEOTIDE SEQUENCE</scope>
    <source>
        <strain evidence="11">Colp-5</strain>
    </source>
</reference>
<evidence type="ECO:0000256" key="1">
    <source>
        <dbReference type="ARBA" id="ARBA00004141"/>
    </source>
</evidence>
<feature type="transmembrane region" description="Helical" evidence="9">
    <location>
        <begin position="97"/>
        <end position="120"/>
    </location>
</feature>
<keyword evidence="5" id="KW-1278">Translocase</keyword>
<name>V5KV73_9ALVE</name>
<evidence type="ECO:0000256" key="3">
    <source>
        <dbReference type="ARBA" id="ARBA00015944"/>
    </source>
</evidence>
<proteinExistence type="inferred from homology"/>
<evidence type="ECO:0000313" key="11">
    <source>
        <dbReference type="EMBL" id="AHA41680.1"/>
    </source>
</evidence>
<keyword evidence="7 9" id="KW-0472">Membrane</keyword>
<dbReference type="InterPro" id="IPR035973">
    <property type="entry name" value="Cyt_c_oxidase_su3-like_sf"/>
</dbReference>
<dbReference type="PROSITE" id="PS50253">
    <property type="entry name" value="COX3"/>
    <property type="match status" value="1"/>
</dbReference>
<reference evidence="11" key="2">
    <citation type="journal article" date="2014" name="PLoS ONE">
        <title>Description of Colponema vietnamica sp.n. and Acavomonas peruviana n. gen. n. sp., two new alveolate phyla (Colponemidia nom. nov. and Acavomonidia nom. nov.) and their contributions to reconstructing the ancestral state of alveolates and eukaryotes.</title>
        <authorList>
            <person name="Tikhonenkov D.V."/>
            <person name="Janouskovec J."/>
            <person name="Mylnikov A.P."/>
            <person name="Mikhailov K.V."/>
            <person name="Simdyanov T.G."/>
            <person name="Aleoshin V.V."/>
            <person name="Keeling P.J."/>
        </authorList>
    </citation>
    <scope>NUCLEOTIDE SEQUENCE</scope>
    <source>
        <strain evidence="11">Colp-5</strain>
    </source>
</reference>
<dbReference type="Pfam" id="PF00510">
    <property type="entry name" value="COX3"/>
    <property type="match status" value="1"/>
</dbReference>
<dbReference type="Gene3D" id="1.10.287.70">
    <property type="match status" value="1"/>
</dbReference>
<gene>
    <name evidence="11" type="primary">cox3</name>
</gene>
<accession>V5KV73</accession>
<comment type="subcellular location">
    <subcellularLocation>
        <location evidence="1">Membrane</location>
        <topology evidence="1">Multi-pass membrane protein</topology>
    </subcellularLocation>
</comment>
<evidence type="ECO:0000256" key="2">
    <source>
        <dbReference type="ARBA" id="ARBA00010581"/>
    </source>
</evidence>
<dbReference type="InterPro" id="IPR024791">
    <property type="entry name" value="Cyt_c/ubiquinol_Oxase_su3"/>
</dbReference>
<evidence type="ECO:0000256" key="8">
    <source>
        <dbReference type="RuleBase" id="RU003375"/>
    </source>
</evidence>
<keyword evidence="4 8" id="KW-0812">Transmembrane</keyword>
<dbReference type="EMBL" id="KF651061">
    <property type="protein sequence ID" value="AHA41639.1"/>
    <property type="molecule type" value="Genomic_DNA"/>
</dbReference>
<evidence type="ECO:0000259" key="10">
    <source>
        <dbReference type="PROSITE" id="PS50253"/>
    </source>
</evidence>
<feature type="transmembrane region" description="Helical" evidence="9">
    <location>
        <begin position="57"/>
        <end position="76"/>
    </location>
</feature>
<feature type="transmembrane region" description="Helical" evidence="9">
    <location>
        <begin position="177"/>
        <end position="195"/>
    </location>
</feature>